<dbReference type="OrthoDB" id="2162994at2759"/>
<reference evidence="2 3" key="1">
    <citation type="submission" date="2014-04" db="EMBL/GenBank/DDBJ databases">
        <title>Evolutionary Origins and Diversification of the Mycorrhizal Mutualists.</title>
        <authorList>
            <consortium name="DOE Joint Genome Institute"/>
            <consortium name="Mycorrhizal Genomics Consortium"/>
            <person name="Kohler A."/>
            <person name="Kuo A."/>
            <person name="Nagy L.G."/>
            <person name="Floudas D."/>
            <person name="Copeland A."/>
            <person name="Barry K.W."/>
            <person name="Cichocki N."/>
            <person name="Veneault-Fourrey C."/>
            <person name="LaButti K."/>
            <person name="Lindquist E.A."/>
            <person name="Lipzen A."/>
            <person name="Lundell T."/>
            <person name="Morin E."/>
            <person name="Murat C."/>
            <person name="Riley R."/>
            <person name="Ohm R."/>
            <person name="Sun H."/>
            <person name="Tunlid A."/>
            <person name="Henrissat B."/>
            <person name="Grigoriev I.V."/>
            <person name="Hibbett D.S."/>
            <person name="Martin F."/>
        </authorList>
    </citation>
    <scope>NUCLEOTIDE SEQUENCE [LARGE SCALE GENOMIC DNA]</scope>
    <source>
        <strain evidence="2 3">MD-312</strain>
    </source>
</reference>
<feature type="compositionally biased region" description="Pro residues" evidence="1">
    <location>
        <begin position="93"/>
        <end position="108"/>
    </location>
</feature>
<dbReference type="EMBL" id="KN839921">
    <property type="protein sequence ID" value="KIJ58625.1"/>
    <property type="molecule type" value="Genomic_DNA"/>
</dbReference>
<protein>
    <submittedName>
        <fullName evidence="2">Uncharacterized protein</fullName>
    </submittedName>
</protein>
<accession>A0A0C9VLY4</accession>
<feature type="region of interest" description="Disordered" evidence="1">
    <location>
        <begin position="68"/>
        <end position="108"/>
    </location>
</feature>
<sequence length="143" mass="14780">MLSEASIDDPRPRGEPQSPRSVIAHHQHPHHAQALSGQHDLVRHTSTPIVGPLDQPGELRTYQTYIFAPPATGTPTKKGKPGSSAGIVNGSPLPTPPTTPSTAAPPPTLTAHILAPAPAPAPTPTSLYRSQTPLVSGSAVNVV</sequence>
<proteinExistence type="predicted"/>
<name>A0A0C9VLY4_9AGAM</name>
<evidence type="ECO:0000313" key="3">
    <source>
        <dbReference type="Proteomes" id="UP000053820"/>
    </source>
</evidence>
<dbReference type="HOGENOM" id="CLU_1806421_0_0_1"/>
<dbReference type="AlphaFoldDB" id="A0A0C9VLY4"/>
<dbReference type="Proteomes" id="UP000053820">
    <property type="component" value="Unassembled WGS sequence"/>
</dbReference>
<organism evidence="2 3">
    <name type="scientific">Hydnomerulius pinastri MD-312</name>
    <dbReference type="NCBI Taxonomy" id="994086"/>
    <lineage>
        <taxon>Eukaryota</taxon>
        <taxon>Fungi</taxon>
        <taxon>Dikarya</taxon>
        <taxon>Basidiomycota</taxon>
        <taxon>Agaricomycotina</taxon>
        <taxon>Agaricomycetes</taxon>
        <taxon>Agaricomycetidae</taxon>
        <taxon>Boletales</taxon>
        <taxon>Boletales incertae sedis</taxon>
        <taxon>Leucogyrophana</taxon>
    </lineage>
</organism>
<evidence type="ECO:0000256" key="1">
    <source>
        <dbReference type="SAM" id="MobiDB-lite"/>
    </source>
</evidence>
<feature type="region of interest" description="Disordered" evidence="1">
    <location>
        <begin position="1"/>
        <end position="56"/>
    </location>
</feature>
<evidence type="ECO:0000313" key="2">
    <source>
        <dbReference type="EMBL" id="KIJ58625.1"/>
    </source>
</evidence>
<gene>
    <name evidence="2" type="ORF">HYDPIDRAFT_33993</name>
</gene>
<keyword evidence="3" id="KW-1185">Reference proteome</keyword>